<name>J4I9B6_9APHY</name>
<evidence type="ECO:0008006" key="4">
    <source>
        <dbReference type="Google" id="ProtNLM"/>
    </source>
</evidence>
<dbReference type="Proteomes" id="UP000006352">
    <property type="component" value="Unassembled WGS sequence"/>
</dbReference>
<evidence type="ECO:0000313" key="2">
    <source>
        <dbReference type="EMBL" id="CCM00876.1"/>
    </source>
</evidence>
<evidence type="ECO:0000256" key="1">
    <source>
        <dbReference type="SAM" id="MobiDB-lite"/>
    </source>
</evidence>
<dbReference type="OrthoDB" id="2790890at2759"/>
<protein>
    <recommendedName>
        <fullName evidence="4">F-box domain-containing protein</fullName>
    </recommendedName>
</protein>
<dbReference type="InParanoid" id="J4I9B6"/>
<dbReference type="GeneID" id="24095787"/>
<proteinExistence type="predicted"/>
<gene>
    <name evidence="2" type="ORF">FIBRA_02922</name>
</gene>
<dbReference type="AlphaFoldDB" id="J4I9B6"/>
<dbReference type="EMBL" id="HE797009">
    <property type="protein sequence ID" value="CCM00876.1"/>
    <property type="molecule type" value="Genomic_DNA"/>
</dbReference>
<accession>J4I9B6</accession>
<dbReference type="HOGENOM" id="CLU_036316_0_2_1"/>
<dbReference type="SUPFAM" id="SSF52047">
    <property type="entry name" value="RNI-like"/>
    <property type="match status" value="1"/>
</dbReference>
<dbReference type="Gene3D" id="3.80.10.10">
    <property type="entry name" value="Ribonuclease Inhibitor"/>
    <property type="match status" value="1"/>
</dbReference>
<reference evidence="2 3" key="1">
    <citation type="journal article" date="2012" name="Appl. Environ. Microbiol.">
        <title>Short-read sequencing for genomic analysis of the brown rot fungus Fibroporia radiculosa.</title>
        <authorList>
            <person name="Tang J.D."/>
            <person name="Perkins A.D."/>
            <person name="Sonstegard T.S."/>
            <person name="Schroeder S.G."/>
            <person name="Burgess S.C."/>
            <person name="Diehl S.V."/>
        </authorList>
    </citation>
    <scope>NUCLEOTIDE SEQUENCE [LARGE SCALE GENOMIC DNA]</scope>
    <source>
        <strain evidence="2 3">TFFH 294</strain>
    </source>
</reference>
<keyword evidence="3" id="KW-1185">Reference proteome</keyword>
<organism evidence="2 3">
    <name type="scientific">Fibroporia radiculosa</name>
    <dbReference type="NCBI Taxonomy" id="599839"/>
    <lineage>
        <taxon>Eukaryota</taxon>
        <taxon>Fungi</taxon>
        <taxon>Dikarya</taxon>
        <taxon>Basidiomycota</taxon>
        <taxon>Agaricomycotina</taxon>
        <taxon>Agaricomycetes</taxon>
        <taxon>Polyporales</taxon>
        <taxon>Fibroporiaceae</taxon>
        <taxon>Fibroporia</taxon>
    </lineage>
</organism>
<feature type="region of interest" description="Disordered" evidence="1">
    <location>
        <begin position="1"/>
        <end position="22"/>
    </location>
</feature>
<dbReference type="InterPro" id="IPR032675">
    <property type="entry name" value="LRR_dom_sf"/>
</dbReference>
<feature type="compositionally biased region" description="Pro residues" evidence="1">
    <location>
        <begin position="1"/>
        <end position="11"/>
    </location>
</feature>
<sequence length="428" mass="48712">MSSQPVTPPLGMPEEPVVEPGAPSWNAPIPERMLAQLLDICPVVSRSLPIELWDEVLGYVSYDWRCDLRTRGSREARLQKLGRVCRGWYARCRFLVWEELTMASYVNNKTQMDRLIKTLDEQPERCRVIKAVYIRSEFLSGGLLGPFVACMAQKLPRIQSLEFRRCKLAAEQLGVQVFRDVTLTFGSATVLKLFRVDFSSAMEFEMLVRALPRLVSLTCDEVDFKDRRNVVATVGALHPLRLETVDLCGCDDVIDFLMSTGARIRQLFCISANLPRTFSKLFVAIAESLLFLDMYGMYSRFDDGPPLLSPLVNLRTLSFLPKDMRHVVHVLSLVTLPKLIEVTVRIRVLDILQLPRKLDRDCCTSIDNALSGSQYPALKRVIFHVVLTERGDPQTMYEDSCAREMSCKFPTLHGSGRLRRVLYRISTP</sequence>
<evidence type="ECO:0000313" key="3">
    <source>
        <dbReference type="Proteomes" id="UP000006352"/>
    </source>
</evidence>
<dbReference type="RefSeq" id="XP_012180159.1">
    <property type="nucleotide sequence ID" value="XM_012324769.1"/>
</dbReference>